<organism evidence="1 2">
    <name type="scientific">Rhodococcus olei</name>
    <dbReference type="NCBI Taxonomy" id="2161675"/>
    <lineage>
        <taxon>Bacteria</taxon>
        <taxon>Bacillati</taxon>
        <taxon>Actinomycetota</taxon>
        <taxon>Actinomycetes</taxon>
        <taxon>Mycobacteriales</taxon>
        <taxon>Nocardiaceae</taxon>
        <taxon>Rhodococcus</taxon>
    </lineage>
</organism>
<proteinExistence type="predicted"/>
<evidence type="ECO:0008006" key="3">
    <source>
        <dbReference type="Google" id="ProtNLM"/>
    </source>
</evidence>
<protein>
    <recommendedName>
        <fullName evidence="3">AsnC-like helix-turn-helix protein</fullName>
    </recommendedName>
</protein>
<dbReference type="EMBL" id="BAABFB010000046">
    <property type="protein sequence ID" value="GAA4481085.1"/>
    <property type="molecule type" value="Genomic_DNA"/>
</dbReference>
<evidence type="ECO:0000313" key="2">
    <source>
        <dbReference type="Proteomes" id="UP001501183"/>
    </source>
</evidence>
<comment type="caution">
    <text evidence="1">The sequence shown here is derived from an EMBL/GenBank/DDBJ whole genome shotgun (WGS) entry which is preliminary data.</text>
</comment>
<dbReference type="Proteomes" id="UP001501183">
    <property type="component" value="Unassembled WGS sequence"/>
</dbReference>
<gene>
    <name evidence="1" type="ORF">GCM10023094_28670</name>
</gene>
<reference evidence="2" key="1">
    <citation type="journal article" date="2019" name="Int. J. Syst. Evol. Microbiol.">
        <title>The Global Catalogue of Microorganisms (GCM) 10K type strain sequencing project: providing services to taxonomists for standard genome sequencing and annotation.</title>
        <authorList>
            <consortium name="The Broad Institute Genomics Platform"/>
            <consortium name="The Broad Institute Genome Sequencing Center for Infectious Disease"/>
            <person name="Wu L."/>
            <person name="Ma J."/>
        </authorList>
    </citation>
    <scope>NUCLEOTIDE SEQUENCE [LARGE SCALE GENOMIC DNA]</scope>
    <source>
        <strain evidence="2">JCM 32206</strain>
    </source>
</reference>
<keyword evidence="2" id="KW-1185">Reference proteome</keyword>
<name>A0ABP8P429_9NOCA</name>
<sequence length="59" mass="6667">MSGNRLVRVVARTHADLQRVINEIVDGRHVLRSSTSIALKTPTPLRQVQLLPVVRGERR</sequence>
<accession>A0ABP8P429</accession>
<evidence type="ECO:0000313" key="1">
    <source>
        <dbReference type="EMBL" id="GAA4481085.1"/>
    </source>
</evidence>